<dbReference type="Proteomes" id="UP000430079">
    <property type="component" value="Unassembled WGS sequence"/>
</dbReference>
<protein>
    <submittedName>
        <fullName evidence="2">Uncharacterized protein</fullName>
    </submittedName>
</protein>
<gene>
    <name evidence="2" type="ORF">Sgleb_38400</name>
</gene>
<organism evidence="2 3">
    <name type="scientific">Streptomyces glebosus</name>
    <dbReference type="NCBI Taxonomy" id="249580"/>
    <lineage>
        <taxon>Bacteria</taxon>
        <taxon>Bacillati</taxon>
        <taxon>Actinomycetota</taxon>
        <taxon>Actinomycetes</taxon>
        <taxon>Kitasatosporales</taxon>
        <taxon>Streptomycetaceae</taxon>
        <taxon>Streptomyces</taxon>
    </lineage>
</organism>
<dbReference type="AlphaFoldDB" id="A0A640SWD0"/>
<evidence type="ECO:0000256" key="1">
    <source>
        <dbReference type="SAM" id="MobiDB-lite"/>
    </source>
</evidence>
<keyword evidence="3" id="KW-1185">Reference proteome</keyword>
<proteinExistence type="predicted"/>
<dbReference type="EMBL" id="BLIO01000001">
    <property type="protein sequence ID" value="GFE15793.1"/>
    <property type="molecule type" value="Genomic_DNA"/>
</dbReference>
<feature type="compositionally biased region" description="Basic and acidic residues" evidence="1">
    <location>
        <begin position="47"/>
        <end position="67"/>
    </location>
</feature>
<feature type="region of interest" description="Disordered" evidence="1">
    <location>
        <begin position="1"/>
        <end position="83"/>
    </location>
</feature>
<feature type="compositionally biased region" description="Basic residues" evidence="1">
    <location>
        <begin position="1"/>
        <end position="17"/>
    </location>
</feature>
<accession>A0A640SWD0</accession>
<reference evidence="2 3" key="1">
    <citation type="submission" date="2019-12" db="EMBL/GenBank/DDBJ databases">
        <title>Whole genome shotgun sequence of Streptomyces hygroscopicus subsp. glebosus NBRC 13786.</title>
        <authorList>
            <person name="Ichikawa N."/>
            <person name="Kimura A."/>
            <person name="Kitahashi Y."/>
            <person name="Komaki H."/>
            <person name="Tamura T."/>
        </authorList>
    </citation>
    <scope>NUCLEOTIDE SEQUENCE [LARGE SCALE GENOMIC DNA]</scope>
    <source>
        <strain evidence="2 3">NBRC 13786</strain>
    </source>
</reference>
<sequence>MLRGRHPAGRRAGHGRALKGVIRGGQRRQVRGATRPVPRRNGLAHADQGHEDRTERRRGEDRPDRRRALIAVPSLPQEPPPPP</sequence>
<evidence type="ECO:0000313" key="2">
    <source>
        <dbReference type="EMBL" id="GFE15793.1"/>
    </source>
</evidence>
<comment type="caution">
    <text evidence="2">The sequence shown here is derived from an EMBL/GenBank/DDBJ whole genome shotgun (WGS) entry which is preliminary data.</text>
</comment>
<name>A0A640SWD0_9ACTN</name>
<evidence type="ECO:0000313" key="3">
    <source>
        <dbReference type="Proteomes" id="UP000430079"/>
    </source>
</evidence>